<organism evidence="1">
    <name type="scientific">termite gut metagenome</name>
    <dbReference type="NCBI Taxonomy" id="433724"/>
    <lineage>
        <taxon>unclassified sequences</taxon>
        <taxon>metagenomes</taxon>
        <taxon>organismal metagenomes</taxon>
    </lineage>
</organism>
<dbReference type="EMBL" id="SNRY01000788">
    <property type="protein sequence ID" value="KAA6336481.1"/>
    <property type="molecule type" value="Genomic_DNA"/>
</dbReference>
<protein>
    <submittedName>
        <fullName evidence="1">Uncharacterized protein</fullName>
    </submittedName>
</protein>
<proteinExistence type="predicted"/>
<sequence length="47" mass="5383">MQALCLQNGTFVIRFCCFIWGGEGVNFKLCQKSGLTLRYLIDVCFVF</sequence>
<name>A0A5J4RU37_9ZZZZ</name>
<comment type="caution">
    <text evidence="1">The sequence shown here is derived from an EMBL/GenBank/DDBJ whole genome shotgun (WGS) entry which is preliminary data.</text>
</comment>
<dbReference type="AlphaFoldDB" id="A0A5J4RU37"/>
<reference evidence="1" key="1">
    <citation type="submission" date="2019-03" db="EMBL/GenBank/DDBJ databases">
        <title>Single cell metagenomics reveals metabolic interactions within the superorganism composed of flagellate Streblomastix strix and complex community of Bacteroidetes bacteria on its surface.</title>
        <authorList>
            <person name="Treitli S.C."/>
            <person name="Kolisko M."/>
            <person name="Husnik F."/>
            <person name="Keeling P."/>
            <person name="Hampl V."/>
        </authorList>
    </citation>
    <scope>NUCLEOTIDE SEQUENCE</scope>
    <source>
        <strain evidence="1">STM</strain>
    </source>
</reference>
<evidence type="ECO:0000313" key="1">
    <source>
        <dbReference type="EMBL" id="KAA6336481.1"/>
    </source>
</evidence>
<gene>
    <name evidence="1" type="ORF">EZS27_015370</name>
</gene>
<accession>A0A5J4RU37</accession>